<dbReference type="RefSeq" id="WP_095719299.1">
    <property type="nucleotide sequence ID" value="NZ_NTGA01000035.1"/>
</dbReference>
<evidence type="ECO:0008006" key="3">
    <source>
        <dbReference type="Google" id="ProtNLM"/>
    </source>
</evidence>
<dbReference type="OrthoDB" id="3699656at2"/>
<gene>
    <name evidence="1" type="ORF">CEY15_16230</name>
</gene>
<accession>A0A2A2WL49</accession>
<name>A0A2A2WL49_9ACTN</name>
<dbReference type="Proteomes" id="UP000218810">
    <property type="component" value="Unassembled WGS sequence"/>
</dbReference>
<evidence type="ECO:0000313" key="2">
    <source>
        <dbReference type="Proteomes" id="UP000218810"/>
    </source>
</evidence>
<dbReference type="EMBL" id="NTGA01000035">
    <property type="protein sequence ID" value="PAY21922.1"/>
    <property type="molecule type" value="Genomic_DNA"/>
</dbReference>
<dbReference type="AlphaFoldDB" id="A0A2A2WL49"/>
<comment type="caution">
    <text evidence="1">The sequence shown here is derived from an EMBL/GenBank/DDBJ whole genome shotgun (WGS) entry which is preliminary data.</text>
</comment>
<organism evidence="1 2">
    <name type="scientific">Dietzia natronolimnaea</name>
    <dbReference type="NCBI Taxonomy" id="161920"/>
    <lineage>
        <taxon>Bacteria</taxon>
        <taxon>Bacillati</taxon>
        <taxon>Actinomycetota</taxon>
        <taxon>Actinomycetes</taxon>
        <taxon>Mycobacteriales</taxon>
        <taxon>Dietziaceae</taxon>
        <taxon>Dietzia</taxon>
    </lineage>
</organism>
<reference evidence="2" key="1">
    <citation type="submission" date="2017-09" db="EMBL/GenBank/DDBJ databases">
        <authorList>
            <person name="Zhang Y."/>
            <person name="Huang X."/>
            <person name="Liu J."/>
            <person name="Lu L."/>
            <person name="Peng K."/>
        </authorList>
    </citation>
    <scope>NUCLEOTIDE SEQUENCE [LARGE SCALE GENOMIC DNA]</scope>
    <source>
        <strain evidence="2">S-XJ-1</strain>
    </source>
</reference>
<evidence type="ECO:0000313" key="1">
    <source>
        <dbReference type="EMBL" id="PAY21922.1"/>
    </source>
</evidence>
<protein>
    <recommendedName>
        <fullName evidence="3">(2Fe-2S) ferredoxin domain-containing protein</fullName>
    </recommendedName>
</protein>
<keyword evidence="2" id="KW-1185">Reference proteome</keyword>
<proteinExistence type="predicted"/>
<sequence>MTKSHHPEVPPCPNPGDRPQNAFTVMYCGTCGGQRESALLQALSRAVGRSAHGVLARATCLFGGRCGAARESNADGPVVLVQRCHRVTREPRGHVVTVGPVRTTPEVNGLIRWLETSDLTVDELPLPLRRAHYERVASRN</sequence>